<evidence type="ECO:0000313" key="3">
    <source>
        <dbReference type="Proteomes" id="UP000823912"/>
    </source>
</evidence>
<sequence>MPLTNAQYDTLMRTYDQKRMHSRQIARERQEEVYRAIPALEDLDEQMRSCSVASVRQLLSGDSSAGNDLKKELADIHRRRLDLLREAGYPEDYLEPPYECPDCKDTGFIDGKRCHCFIQAAIDLVYTQSNLADILERENFSNFSFSYYSDKIRNPATGQTSLEAARYAYDTARHFVEYFDTEGGNLLLYGDTGTGKTFLSNCIAKALLDRCFSVIYFTSFELFDIFEKNVFDRDQDVSEIHHHIFDCDLLIIDDLGTELSNSFTVSRLFLCINERLLRGKSTVISTNLSMKQLAETYSERTFSRISSNYTLLKFFGDDIRIKKKVSVNH</sequence>
<dbReference type="Proteomes" id="UP000823912">
    <property type="component" value="Unassembled WGS sequence"/>
</dbReference>
<feature type="domain" description="AAA+ ATPase" evidence="1">
    <location>
        <begin position="182"/>
        <end position="312"/>
    </location>
</feature>
<name>A0A9D1JA32_9FIRM</name>
<gene>
    <name evidence="2" type="ORF">IAA55_02990</name>
</gene>
<reference evidence="2" key="2">
    <citation type="journal article" date="2021" name="PeerJ">
        <title>Extensive microbial diversity within the chicken gut microbiome revealed by metagenomics and culture.</title>
        <authorList>
            <person name="Gilroy R."/>
            <person name="Ravi A."/>
            <person name="Getino M."/>
            <person name="Pursley I."/>
            <person name="Horton D.L."/>
            <person name="Alikhan N.F."/>
            <person name="Baker D."/>
            <person name="Gharbi K."/>
            <person name="Hall N."/>
            <person name="Watson M."/>
            <person name="Adriaenssens E.M."/>
            <person name="Foster-Nyarko E."/>
            <person name="Jarju S."/>
            <person name="Secka A."/>
            <person name="Antonio M."/>
            <person name="Oren A."/>
            <person name="Chaudhuri R.R."/>
            <person name="La Ragione R."/>
            <person name="Hildebrand F."/>
            <person name="Pallen M.J."/>
        </authorList>
    </citation>
    <scope>NUCLEOTIDE SEQUENCE</scope>
    <source>
        <strain evidence="2">ChiSjej5B23-6657</strain>
    </source>
</reference>
<dbReference type="AlphaFoldDB" id="A0A9D1JA32"/>
<accession>A0A9D1JA32</accession>
<evidence type="ECO:0000313" key="2">
    <source>
        <dbReference type="EMBL" id="HIR70231.1"/>
    </source>
</evidence>
<dbReference type="PANTHER" id="PTHR30050:SF4">
    <property type="entry name" value="ATP-BINDING PROTEIN RV3427C IN INSERTION SEQUENCE-RELATED"/>
    <property type="match status" value="1"/>
</dbReference>
<keyword evidence="2" id="KW-0547">Nucleotide-binding</keyword>
<dbReference type="PANTHER" id="PTHR30050">
    <property type="entry name" value="CHROMOSOMAL REPLICATION INITIATOR PROTEIN DNAA"/>
    <property type="match status" value="1"/>
</dbReference>
<dbReference type="PROSITE" id="PS00675">
    <property type="entry name" value="SIGMA54_INTERACT_1"/>
    <property type="match status" value="1"/>
</dbReference>
<dbReference type="EMBL" id="DVHM01000048">
    <property type="protein sequence ID" value="HIR70231.1"/>
    <property type="molecule type" value="Genomic_DNA"/>
</dbReference>
<dbReference type="InterPro" id="IPR027417">
    <property type="entry name" value="P-loop_NTPase"/>
</dbReference>
<dbReference type="InterPro" id="IPR025662">
    <property type="entry name" value="Sigma_54_int_dom_ATP-bd_1"/>
</dbReference>
<dbReference type="Pfam" id="PF01695">
    <property type="entry name" value="IstB_IS21"/>
    <property type="match status" value="1"/>
</dbReference>
<evidence type="ECO:0000259" key="1">
    <source>
        <dbReference type="SMART" id="SM00382"/>
    </source>
</evidence>
<dbReference type="InterPro" id="IPR002611">
    <property type="entry name" value="IstB_ATP-bd"/>
</dbReference>
<dbReference type="CDD" id="cd00009">
    <property type="entry name" value="AAA"/>
    <property type="match status" value="1"/>
</dbReference>
<reference evidence="2" key="1">
    <citation type="submission" date="2020-10" db="EMBL/GenBank/DDBJ databases">
        <authorList>
            <person name="Gilroy R."/>
        </authorList>
    </citation>
    <scope>NUCLEOTIDE SEQUENCE</scope>
    <source>
        <strain evidence="2">ChiSjej5B23-6657</strain>
    </source>
</reference>
<comment type="caution">
    <text evidence="2">The sequence shown here is derived from an EMBL/GenBank/DDBJ whole genome shotgun (WGS) entry which is preliminary data.</text>
</comment>
<proteinExistence type="predicted"/>
<dbReference type="SMART" id="SM00382">
    <property type="entry name" value="AAA"/>
    <property type="match status" value="1"/>
</dbReference>
<protein>
    <submittedName>
        <fullName evidence="2">ATP-binding protein</fullName>
    </submittedName>
</protein>
<dbReference type="SUPFAM" id="SSF52540">
    <property type="entry name" value="P-loop containing nucleoside triphosphate hydrolases"/>
    <property type="match status" value="1"/>
</dbReference>
<dbReference type="GO" id="GO:0005524">
    <property type="term" value="F:ATP binding"/>
    <property type="evidence" value="ECO:0007669"/>
    <property type="project" value="UniProtKB-KW"/>
</dbReference>
<dbReference type="GO" id="GO:0006260">
    <property type="term" value="P:DNA replication"/>
    <property type="evidence" value="ECO:0007669"/>
    <property type="project" value="TreeGrafter"/>
</dbReference>
<dbReference type="Gene3D" id="3.40.50.300">
    <property type="entry name" value="P-loop containing nucleotide triphosphate hydrolases"/>
    <property type="match status" value="1"/>
</dbReference>
<organism evidence="2 3">
    <name type="scientific">Candidatus Pullilachnospira gallistercoris</name>
    <dbReference type="NCBI Taxonomy" id="2840911"/>
    <lineage>
        <taxon>Bacteria</taxon>
        <taxon>Bacillati</taxon>
        <taxon>Bacillota</taxon>
        <taxon>Clostridia</taxon>
        <taxon>Lachnospirales</taxon>
        <taxon>Lachnospiraceae</taxon>
        <taxon>Lachnospiraceae incertae sedis</taxon>
        <taxon>Candidatus Pullilachnospira</taxon>
    </lineage>
</organism>
<dbReference type="NCBIfam" id="NF005304">
    <property type="entry name" value="PRK06835.1"/>
    <property type="match status" value="1"/>
</dbReference>
<keyword evidence="2" id="KW-0067">ATP-binding</keyword>
<dbReference type="InterPro" id="IPR003593">
    <property type="entry name" value="AAA+_ATPase"/>
</dbReference>